<reference evidence="3" key="2">
    <citation type="journal article" date="2017" name="Nat. Plants">
        <title>The Aegilops tauschii genome reveals multiple impacts of transposons.</title>
        <authorList>
            <person name="Zhao G."/>
            <person name="Zou C."/>
            <person name="Li K."/>
            <person name="Wang K."/>
            <person name="Li T."/>
            <person name="Gao L."/>
            <person name="Zhang X."/>
            <person name="Wang H."/>
            <person name="Yang Z."/>
            <person name="Liu X."/>
            <person name="Jiang W."/>
            <person name="Mao L."/>
            <person name="Kong X."/>
            <person name="Jiao Y."/>
            <person name="Jia J."/>
        </authorList>
    </citation>
    <scope>NUCLEOTIDE SEQUENCE [LARGE SCALE GENOMIC DNA]</scope>
    <source>
        <strain evidence="3">cv. AL8/78</strain>
    </source>
</reference>
<dbReference type="GO" id="GO:0003700">
    <property type="term" value="F:DNA-binding transcription factor activity"/>
    <property type="evidence" value="ECO:0007669"/>
    <property type="project" value="InterPro"/>
</dbReference>
<reference evidence="2" key="3">
    <citation type="journal article" date="2017" name="Nature">
        <title>Genome sequence of the progenitor of the wheat D genome Aegilops tauschii.</title>
        <authorList>
            <person name="Luo M.C."/>
            <person name="Gu Y.Q."/>
            <person name="Puiu D."/>
            <person name="Wang H."/>
            <person name="Twardziok S.O."/>
            <person name="Deal K.R."/>
            <person name="Huo N."/>
            <person name="Zhu T."/>
            <person name="Wang L."/>
            <person name="Wang Y."/>
            <person name="McGuire P.E."/>
            <person name="Liu S."/>
            <person name="Long H."/>
            <person name="Ramasamy R.K."/>
            <person name="Rodriguez J.C."/>
            <person name="Van S.L."/>
            <person name="Yuan L."/>
            <person name="Wang Z."/>
            <person name="Xia Z."/>
            <person name="Xiao L."/>
            <person name="Anderson O.D."/>
            <person name="Ouyang S."/>
            <person name="Liang Y."/>
            <person name="Zimin A.V."/>
            <person name="Pertea G."/>
            <person name="Qi P."/>
            <person name="Bennetzen J.L."/>
            <person name="Dai X."/>
            <person name="Dawson M.W."/>
            <person name="Muller H.G."/>
            <person name="Kugler K."/>
            <person name="Rivarola-Duarte L."/>
            <person name="Spannagl M."/>
            <person name="Mayer K.F.X."/>
            <person name="Lu F.H."/>
            <person name="Bevan M.W."/>
            <person name="Leroy P."/>
            <person name="Li P."/>
            <person name="You F.M."/>
            <person name="Sun Q."/>
            <person name="Liu Z."/>
            <person name="Lyons E."/>
            <person name="Wicker T."/>
            <person name="Salzberg S.L."/>
            <person name="Devos K.M."/>
            <person name="Dvorak J."/>
        </authorList>
    </citation>
    <scope>NUCLEOTIDE SEQUENCE [LARGE SCALE GENOMIC DNA]</scope>
    <source>
        <strain evidence="2">cv. AL8/78</strain>
    </source>
</reference>
<dbReference type="InterPro" id="IPR036955">
    <property type="entry name" value="AP2/ERF_dom_sf"/>
</dbReference>
<dbReference type="EnsemblPlants" id="AET7Gv21277000.14">
    <property type="protein sequence ID" value="AET7Gv21277000.14"/>
    <property type="gene ID" value="AET7Gv21277000"/>
</dbReference>
<feature type="region of interest" description="Disordered" evidence="1">
    <location>
        <begin position="89"/>
        <end position="110"/>
    </location>
</feature>
<dbReference type="PANTHER" id="PTHR32467:SF118">
    <property type="entry name" value="ETHYLENE-RESPONSIVE TRANSCRIPTION FACTOR RAP2-7"/>
    <property type="match status" value="1"/>
</dbReference>
<dbReference type="PANTHER" id="PTHR32467">
    <property type="entry name" value="AP2-LIKE ETHYLENE-RESPONSIVE TRANSCRIPTION FACTOR"/>
    <property type="match status" value="1"/>
</dbReference>
<evidence type="ECO:0000313" key="2">
    <source>
        <dbReference type="EnsemblPlants" id="AET7Gv21277000.14"/>
    </source>
</evidence>
<feature type="region of interest" description="Disordered" evidence="1">
    <location>
        <begin position="229"/>
        <end position="280"/>
    </location>
</feature>
<reference evidence="2" key="4">
    <citation type="submission" date="2019-03" db="UniProtKB">
        <authorList>
            <consortium name="EnsemblPlants"/>
        </authorList>
    </citation>
    <scope>IDENTIFICATION</scope>
</reference>
<reference evidence="2" key="5">
    <citation type="journal article" date="2021" name="G3 (Bethesda)">
        <title>Aegilops tauschii genome assembly Aet v5.0 features greater sequence contiguity and improved annotation.</title>
        <authorList>
            <person name="Wang L."/>
            <person name="Zhu T."/>
            <person name="Rodriguez J.C."/>
            <person name="Deal K.R."/>
            <person name="Dubcovsky J."/>
            <person name="McGuire P.E."/>
            <person name="Lux T."/>
            <person name="Spannagl M."/>
            <person name="Mayer K.F.X."/>
            <person name="Baldrich P."/>
            <person name="Meyers B.C."/>
            <person name="Huo N."/>
            <person name="Gu Y.Q."/>
            <person name="Zhou H."/>
            <person name="Devos K.M."/>
            <person name="Bennetzen J.L."/>
            <person name="Unver T."/>
            <person name="Budak H."/>
            <person name="Gulick P.J."/>
            <person name="Galiba G."/>
            <person name="Kalapos B."/>
            <person name="Nelson D.R."/>
            <person name="Li P."/>
            <person name="You F.M."/>
            <person name="Luo M.C."/>
            <person name="Dvorak J."/>
        </authorList>
    </citation>
    <scope>NUCLEOTIDE SEQUENCE [LARGE SCALE GENOMIC DNA]</scope>
    <source>
        <strain evidence="2">cv. AL8/78</strain>
    </source>
</reference>
<dbReference type="AlphaFoldDB" id="A0A453T7L2"/>
<accession>A0A453T7L2</accession>
<evidence type="ECO:0008006" key="4">
    <source>
        <dbReference type="Google" id="ProtNLM"/>
    </source>
</evidence>
<keyword evidence="3" id="KW-1185">Reference proteome</keyword>
<organism evidence="2 3">
    <name type="scientific">Aegilops tauschii subsp. strangulata</name>
    <name type="common">Goatgrass</name>
    <dbReference type="NCBI Taxonomy" id="200361"/>
    <lineage>
        <taxon>Eukaryota</taxon>
        <taxon>Viridiplantae</taxon>
        <taxon>Streptophyta</taxon>
        <taxon>Embryophyta</taxon>
        <taxon>Tracheophyta</taxon>
        <taxon>Spermatophyta</taxon>
        <taxon>Magnoliopsida</taxon>
        <taxon>Liliopsida</taxon>
        <taxon>Poales</taxon>
        <taxon>Poaceae</taxon>
        <taxon>BOP clade</taxon>
        <taxon>Pooideae</taxon>
        <taxon>Triticodae</taxon>
        <taxon>Triticeae</taxon>
        <taxon>Triticinae</taxon>
        <taxon>Aegilops</taxon>
    </lineage>
</organism>
<protein>
    <recommendedName>
        <fullName evidence="4">AP2/ERF domain-containing protein</fullName>
    </recommendedName>
</protein>
<feature type="compositionally biased region" description="Basic residues" evidence="1">
    <location>
        <begin position="96"/>
        <end position="105"/>
    </location>
</feature>
<sequence length="337" mass="36381">MHPAMAAAAAAFFHGGDEEEAGVVVAGGAGVGRRAVFGGGGGFNAARPAFVTQQLFPTTAAASLAVTGTATQQQAMAAVPELAWGGAAAHWARPPSRTKSRRGPRSRSSQYRGVTFYRRTGRWESHIWYVSRHPPCLPSPSSPWRQQSFQDHYANHLPLILPSSPSLVCVSWICRDCGKQVYLGESQLSPCVRAHSSLIPPRCSAHDSVLVSLFTSIFTRRIRHSTSCCKGVRPGGDQVPRRGGGHQLRAGRLQGGHRQDERVEQGGAGAGAAAAGRRVREGQLPVPRRHPAQVRQVGGKDRPAHGQEVFVYLGLYDTEMDAAKYAYIYAISFQFLH</sequence>
<proteinExistence type="predicted"/>
<name>A0A453T7L2_AEGTS</name>
<evidence type="ECO:0000256" key="1">
    <source>
        <dbReference type="SAM" id="MobiDB-lite"/>
    </source>
</evidence>
<reference evidence="3" key="1">
    <citation type="journal article" date="2014" name="Science">
        <title>Ancient hybridizations among the ancestral genomes of bread wheat.</title>
        <authorList>
            <consortium name="International Wheat Genome Sequencing Consortium,"/>
            <person name="Marcussen T."/>
            <person name="Sandve S.R."/>
            <person name="Heier L."/>
            <person name="Spannagl M."/>
            <person name="Pfeifer M."/>
            <person name="Jakobsen K.S."/>
            <person name="Wulff B.B."/>
            <person name="Steuernagel B."/>
            <person name="Mayer K.F."/>
            <person name="Olsen O.A."/>
        </authorList>
    </citation>
    <scope>NUCLEOTIDE SEQUENCE [LARGE SCALE GENOMIC DNA]</scope>
    <source>
        <strain evidence="3">cv. AL8/78</strain>
    </source>
</reference>
<dbReference type="Gene3D" id="3.30.730.10">
    <property type="entry name" value="AP2/ERF domain"/>
    <property type="match status" value="1"/>
</dbReference>
<dbReference type="Gramene" id="AET7Gv21277000.14">
    <property type="protein sequence ID" value="AET7Gv21277000.14"/>
    <property type="gene ID" value="AET7Gv21277000"/>
</dbReference>
<dbReference type="Proteomes" id="UP000015105">
    <property type="component" value="Chromosome 7D"/>
</dbReference>
<evidence type="ECO:0000313" key="3">
    <source>
        <dbReference type="Proteomes" id="UP000015105"/>
    </source>
</evidence>